<keyword evidence="2" id="KW-1133">Transmembrane helix</keyword>
<keyword evidence="3" id="KW-0378">Hydrolase</keyword>
<keyword evidence="2" id="KW-0472">Membrane</keyword>
<comment type="caution">
    <text evidence="3">The sequence shown here is derived from an EMBL/GenBank/DDBJ whole genome shotgun (WGS) entry which is preliminary data.</text>
</comment>
<dbReference type="Pfam" id="PF04307">
    <property type="entry name" value="YdjM"/>
    <property type="match status" value="1"/>
</dbReference>
<dbReference type="GO" id="GO:0016787">
    <property type="term" value="F:hydrolase activity"/>
    <property type="evidence" value="ECO:0007669"/>
    <property type="project" value="UniProtKB-KW"/>
</dbReference>
<sequence>MPSVLVHVAFAGLLGTALLGERFDGRAIAIVMVASASIDLDTLVGLVFPGAHRALFHNIWIVLIPAVILYWDVTRRETSFVLERWGPYGYRVAWVTLVTVLFAHILLDAFYSGVNILWPLHDQFYDLSGKLVLSTERGIVQTFVEFDAASGTLDESTVRGSTEETYYSTGFNPTPGESSSGAERTFPVAETGEQLVLVVASLGTVAYRLLETERADDE</sequence>
<reference evidence="3 4" key="1">
    <citation type="journal article" date="2014" name="PLoS Genet.">
        <title>Phylogenetically driven sequencing of extremely halophilic archaea reveals strategies for static and dynamic osmo-response.</title>
        <authorList>
            <person name="Becker E.A."/>
            <person name="Seitzer P.M."/>
            <person name="Tritt A."/>
            <person name="Larsen D."/>
            <person name="Krusor M."/>
            <person name="Yao A.I."/>
            <person name="Wu D."/>
            <person name="Madern D."/>
            <person name="Eisen J.A."/>
            <person name="Darling A.E."/>
            <person name="Facciotti M.T."/>
        </authorList>
    </citation>
    <scope>NUCLEOTIDE SEQUENCE [LARGE SCALE GENOMIC DNA]</scope>
    <source>
        <strain evidence="3 4">JCM 12255</strain>
    </source>
</reference>
<name>L9X9X5_9EURY</name>
<dbReference type="RefSeq" id="WP_007258920.1">
    <property type="nucleotide sequence ID" value="NZ_AOHZ01000041.1"/>
</dbReference>
<organism evidence="3 4">
    <name type="scientific">Natronolimnohabitans innermongolicus JCM 12255</name>
    <dbReference type="NCBI Taxonomy" id="1227499"/>
    <lineage>
        <taxon>Archaea</taxon>
        <taxon>Methanobacteriati</taxon>
        <taxon>Methanobacteriota</taxon>
        <taxon>Stenosarchaea group</taxon>
        <taxon>Halobacteria</taxon>
        <taxon>Halobacteriales</taxon>
        <taxon>Natrialbaceae</taxon>
        <taxon>Natronolimnohabitans</taxon>
    </lineage>
</organism>
<evidence type="ECO:0000313" key="3">
    <source>
        <dbReference type="EMBL" id="ELY57433.1"/>
    </source>
</evidence>
<dbReference type="EMBL" id="AOHZ01000041">
    <property type="protein sequence ID" value="ELY57433.1"/>
    <property type="molecule type" value="Genomic_DNA"/>
</dbReference>
<feature type="region of interest" description="Disordered" evidence="1">
    <location>
        <begin position="160"/>
        <end position="184"/>
    </location>
</feature>
<dbReference type="AlphaFoldDB" id="L9X9X5"/>
<feature type="transmembrane region" description="Helical" evidence="2">
    <location>
        <begin position="55"/>
        <end position="71"/>
    </location>
</feature>
<gene>
    <name evidence="3" type="ORF">C493_08106</name>
</gene>
<evidence type="ECO:0000256" key="2">
    <source>
        <dbReference type="SAM" id="Phobius"/>
    </source>
</evidence>
<protein>
    <submittedName>
        <fullName evidence="3">Membrane-bound metal-dependent hydrolase</fullName>
    </submittedName>
</protein>
<dbReference type="Proteomes" id="UP000011602">
    <property type="component" value="Unassembled WGS sequence"/>
</dbReference>
<evidence type="ECO:0000313" key="4">
    <source>
        <dbReference type="Proteomes" id="UP000011602"/>
    </source>
</evidence>
<dbReference type="eggNOG" id="arCOG04605">
    <property type="taxonomic scope" value="Archaea"/>
</dbReference>
<feature type="transmembrane region" description="Helical" evidence="2">
    <location>
        <begin position="29"/>
        <end position="48"/>
    </location>
</feature>
<feature type="transmembrane region" description="Helical" evidence="2">
    <location>
        <begin position="91"/>
        <end position="111"/>
    </location>
</feature>
<accession>L9X9X5</accession>
<feature type="compositionally biased region" description="Polar residues" evidence="1">
    <location>
        <begin position="160"/>
        <end position="182"/>
    </location>
</feature>
<dbReference type="OrthoDB" id="252570at2157"/>
<keyword evidence="2" id="KW-0812">Transmembrane</keyword>
<proteinExistence type="predicted"/>
<dbReference type="InterPro" id="IPR007404">
    <property type="entry name" value="YdjM-like"/>
</dbReference>
<keyword evidence="4" id="KW-1185">Reference proteome</keyword>
<evidence type="ECO:0000256" key="1">
    <source>
        <dbReference type="SAM" id="MobiDB-lite"/>
    </source>
</evidence>